<dbReference type="EMBL" id="CAJOBF010000394">
    <property type="protein sequence ID" value="CAF3810279.1"/>
    <property type="molecule type" value="Genomic_DNA"/>
</dbReference>
<dbReference type="Proteomes" id="UP000663842">
    <property type="component" value="Unassembled WGS sequence"/>
</dbReference>
<dbReference type="Proteomes" id="UP000681967">
    <property type="component" value="Unassembled WGS sequence"/>
</dbReference>
<accession>A0A819C8D7</accession>
<evidence type="ECO:0000313" key="3">
    <source>
        <dbReference type="Proteomes" id="UP000663842"/>
    </source>
</evidence>
<reference evidence="1" key="1">
    <citation type="submission" date="2021-02" db="EMBL/GenBank/DDBJ databases">
        <authorList>
            <person name="Nowell W R."/>
        </authorList>
    </citation>
    <scope>NUCLEOTIDE SEQUENCE</scope>
</reference>
<name>A0A819C8D7_9BILA</name>
<feature type="non-terminal residue" evidence="1">
    <location>
        <position position="1"/>
    </location>
</feature>
<dbReference type="EMBL" id="CAJOBH010083931">
    <property type="protein sequence ID" value="CAF4530485.1"/>
    <property type="molecule type" value="Genomic_DNA"/>
</dbReference>
<proteinExistence type="predicted"/>
<sequence>ELVLTLMFYADDSPIVRSTKQSLWPIYACILQIPPSHRYYQRNLLTLGLSSSRIKPDVDVFLRGILAHLETLIHYGTTISLSEQEYHFVVRIQGFLVDLPAKSLFSKTINFNGRFACTWCRSPGEYNTVYRVMLYPYEKNDDQLRTHDEFVQAPQTAAAAAAGTEVIGRETIIDGCESSTLIYGPAIELYSLHSHLHLADQVRHHDGLSYSSAYAFETCIRYTKGKAHDTRNLASQISYWTNIASIIKQTEASLEVPHGANEIFLESPILEEFREKLKEFI</sequence>
<evidence type="ECO:0000313" key="2">
    <source>
        <dbReference type="EMBL" id="CAF4530485.1"/>
    </source>
</evidence>
<gene>
    <name evidence="2" type="ORF">BYL167_LOCUS37284</name>
    <name evidence="1" type="ORF">UXM345_LOCUS5337</name>
</gene>
<dbReference type="AlphaFoldDB" id="A0A819C8D7"/>
<organism evidence="1 3">
    <name type="scientific">Rotaria magnacalcarata</name>
    <dbReference type="NCBI Taxonomy" id="392030"/>
    <lineage>
        <taxon>Eukaryota</taxon>
        <taxon>Metazoa</taxon>
        <taxon>Spiralia</taxon>
        <taxon>Gnathifera</taxon>
        <taxon>Rotifera</taxon>
        <taxon>Eurotatoria</taxon>
        <taxon>Bdelloidea</taxon>
        <taxon>Philodinida</taxon>
        <taxon>Philodinidae</taxon>
        <taxon>Rotaria</taxon>
    </lineage>
</organism>
<evidence type="ECO:0000313" key="1">
    <source>
        <dbReference type="EMBL" id="CAF3810279.1"/>
    </source>
</evidence>
<protein>
    <submittedName>
        <fullName evidence="1">Uncharacterized protein</fullName>
    </submittedName>
</protein>
<comment type="caution">
    <text evidence="1">The sequence shown here is derived from an EMBL/GenBank/DDBJ whole genome shotgun (WGS) entry which is preliminary data.</text>
</comment>